<name>A0ABM8PFA7_9HYPH</name>
<evidence type="ECO:0000256" key="3">
    <source>
        <dbReference type="ARBA" id="ARBA00022692"/>
    </source>
</evidence>
<evidence type="ECO:0000256" key="5">
    <source>
        <dbReference type="ARBA" id="ARBA00023136"/>
    </source>
</evidence>
<feature type="transmembrane region" description="Helical" evidence="6">
    <location>
        <begin position="37"/>
        <end position="58"/>
    </location>
</feature>
<feature type="transmembrane region" description="Helical" evidence="6">
    <location>
        <begin position="78"/>
        <end position="103"/>
    </location>
</feature>
<feature type="transmembrane region" description="Helical" evidence="6">
    <location>
        <begin position="322"/>
        <end position="343"/>
    </location>
</feature>
<feature type="transmembrane region" description="Helical" evidence="6">
    <location>
        <begin position="355"/>
        <end position="374"/>
    </location>
</feature>
<reference evidence="7 8" key="1">
    <citation type="submission" date="2020-11" db="EMBL/GenBank/DDBJ databases">
        <authorList>
            <person name="Lassalle F."/>
        </authorList>
    </citation>
    <scope>NUCLEOTIDE SEQUENCE [LARGE SCALE GENOMIC DNA]</scope>
    <source>
        <strain evidence="7 8">AB21</strain>
    </source>
</reference>
<feature type="transmembrane region" description="Helical" evidence="6">
    <location>
        <begin position="138"/>
        <end position="161"/>
    </location>
</feature>
<dbReference type="PANTHER" id="PTHR30250">
    <property type="entry name" value="PST FAMILY PREDICTED COLANIC ACID TRANSPORTER"/>
    <property type="match status" value="1"/>
</dbReference>
<evidence type="ECO:0000313" key="7">
    <source>
        <dbReference type="EMBL" id="CAD7026863.1"/>
    </source>
</evidence>
<feature type="transmembrane region" description="Helical" evidence="6">
    <location>
        <begin position="167"/>
        <end position="190"/>
    </location>
</feature>
<dbReference type="InterPro" id="IPR050833">
    <property type="entry name" value="Poly_Biosynth_Transport"/>
</dbReference>
<keyword evidence="8" id="KW-1185">Reference proteome</keyword>
<keyword evidence="2" id="KW-1003">Cell membrane</keyword>
<feature type="transmembrane region" description="Helical" evidence="6">
    <location>
        <begin position="211"/>
        <end position="230"/>
    </location>
</feature>
<dbReference type="Proteomes" id="UP000601041">
    <property type="component" value="Unassembled WGS sequence"/>
</dbReference>
<feature type="transmembrane region" description="Helical" evidence="6">
    <location>
        <begin position="109"/>
        <end position="131"/>
    </location>
</feature>
<sequence length="415" mass="44518">MQYVAAISARYGALAIQFLLVLLVTDALPQDEAGKYFVAFGLATTLYCLPGLGLPDGLIKTVGLQLSNGSRFSIKTTLWRTISYSFISGAALLATGFYLGIVLGIDPQYALLTTIWCLSFGFLFVVTQCLVSLRRAGLAAFFFYTSTNIFSFFTSIPYLILKADPQLSVLLALNVVAASLSLVFALGALWRHTRRLPHTSGSAELRSVLQAGWFIAVSRFLQSALFWIPVWVATLCLGEAEAAVIGTAGRLVVAVAAVVAALRFSVRPAIVAAAAANDWRAIENTGRKIALFASASTVAAIVGTWFSGQWAIALLFGSDYEAVWPVLMVLLFGSLGETIGGPVDEVLKLTSHGKIVVFGLVATAATEAVLAVLLSPLGLLGIASAQAAAFWLMYSFQIFYLNRVERVLILPFYRS</sequence>
<keyword evidence="5 6" id="KW-0472">Membrane</keyword>
<protein>
    <recommendedName>
        <fullName evidence="9">O-antigen/teichoic acid export membrane protein</fullName>
    </recommendedName>
</protein>
<evidence type="ECO:0000256" key="6">
    <source>
        <dbReference type="SAM" id="Phobius"/>
    </source>
</evidence>
<evidence type="ECO:0008006" key="9">
    <source>
        <dbReference type="Google" id="ProtNLM"/>
    </source>
</evidence>
<keyword evidence="3 6" id="KW-0812">Transmembrane</keyword>
<feature type="transmembrane region" description="Helical" evidence="6">
    <location>
        <begin position="380"/>
        <end position="401"/>
    </location>
</feature>
<comment type="caution">
    <text evidence="7">The sequence shown here is derived from an EMBL/GenBank/DDBJ whole genome shotgun (WGS) entry which is preliminary data.</text>
</comment>
<dbReference type="RefSeq" id="WP_142586863.1">
    <property type="nucleotide sequence ID" value="NZ_CABFWE030000004.1"/>
</dbReference>
<feature type="transmembrane region" description="Helical" evidence="6">
    <location>
        <begin position="289"/>
        <end position="316"/>
    </location>
</feature>
<feature type="transmembrane region" description="Helical" evidence="6">
    <location>
        <begin position="242"/>
        <end position="262"/>
    </location>
</feature>
<proteinExistence type="predicted"/>
<dbReference type="PANTHER" id="PTHR30250:SF11">
    <property type="entry name" value="O-ANTIGEN TRANSPORTER-RELATED"/>
    <property type="match status" value="1"/>
</dbReference>
<accession>A0ABM8PFA7</accession>
<comment type="subcellular location">
    <subcellularLocation>
        <location evidence="1">Cell membrane</location>
        <topology evidence="1">Multi-pass membrane protein</topology>
    </subcellularLocation>
</comment>
<evidence type="ECO:0000256" key="1">
    <source>
        <dbReference type="ARBA" id="ARBA00004651"/>
    </source>
</evidence>
<evidence type="ECO:0000256" key="4">
    <source>
        <dbReference type="ARBA" id="ARBA00022989"/>
    </source>
</evidence>
<keyword evidence="4 6" id="KW-1133">Transmembrane helix</keyword>
<organism evidence="7 8">
    <name type="scientific">Pseudorhizobium halotolerans</name>
    <dbReference type="NCBI Taxonomy" id="1233081"/>
    <lineage>
        <taxon>Bacteria</taxon>
        <taxon>Pseudomonadati</taxon>
        <taxon>Pseudomonadota</taxon>
        <taxon>Alphaproteobacteria</taxon>
        <taxon>Hyphomicrobiales</taxon>
        <taxon>Rhizobiaceae</taxon>
        <taxon>Rhizobium/Agrobacterium group</taxon>
        <taxon>Pseudorhizobium</taxon>
    </lineage>
</organism>
<dbReference type="EMBL" id="CABFWE030000004">
    <property type="protein sequence ID" value="CAD7026863.1"/>
    <property type="molecule type" value="Genomic_DNA"/>
</dbReference>
<evidence type="ECO:0000313" key="8">
    <source>
        <dbReference type="Proteomes" id="UP000601041"/>
    </source>
</evidence>
<evidence type="ECO:0000256" key="2">
    <source>
        <dbReference type="ARBA" id="ARBA00022475"/>
    </source>
</evidence>
<gene>
    <name evidence="7" type="ORF">RHAB21_01307</name>
</gene>